<gene>
    <name evidence="1" type="ordered locus">Halhy_1538</name>
</gene>
<organism evidence="1 2">
    <name type="scientific">Haliscomenobacter hydrossis (strain ATCC 27775 / DSM 1100 / LMG 10767 / O)</name>
    <dbReference type="NCBI Taxonomy" id="760192"/>
    <lineage>
        <taxon>Bacteria</taxon>
        <taxon>Pseudomonadati</taxon>
        <taxon>Bacteroidota</taxon>
        <taxon>Saprospiria</taxon>
        <taxon>Saprospirales</taxon>
        <taxon>Haliscomenobacteraceae</taxon>
        <taxon>Haliscomenobacter</taxon>
    </lineage>
</organism>
<keyword evidence="2" id="KW-1185">Reference proteome</keyword>
<dbReference type="Proteomes" id="UP000008461">
    <property type="component" value="Chromosome"/>
</dbReference>
<evidence type="ECO:0000313" key="1">
    <source>
        <dbReference type="EMBL" id="AEE49430.1"/>
    </source>
</evidence>
<proteinExistence type="predicted"/>
<evidence type="ECO:0000313" key="2">
    <source>
        <dbReference type="Proteomes" id="UP000008461"/>
    </source>
</evidence>
<dbReference type="KEGG" id="hhy:Halhy_1538"/>
<dbReference type="HOGENOM" id="CLU_1914125_0_0_10"/>
<accession>F4KZG0</accession>
<dbReference type="AlphaFoldDB" id="F4KZG0"/>
<dbReference type="EMBL" id="CP002691">
    <property type="protein sequence ID" value="AEE49430.1"/>
    <property type="molecule type" value="Genomic_DNA"/>
</dbReference>
<name>F4KZG0_HALH1</name>
<reference key="2">
    <citation type="submission" date="2011-04" db="EMBL/GenBank/DDBJ databases">
        <title>Complete sequence of chromosome of Haliscomenobacter hydrossis DSM 1100.</title>
        <authorList>
            <consortium name="US DOE Joint Genome Institute (JGI-PGF)"/>
            <person name="Lucas S."/>
            <person name="Han J."/>
            <person name="Lapidus A."/>
            <person name="Bruce D."/>
            <person name="Goodwin L."/>
            <person name="Pitluck S."/>
            <person name="Peters L."/>
            <person name="Kyrpides N."/>
            <person name="Mavromatis K."/>
            <person name="Ivanova N."/>
            <person name="Ovchinnikova G."/>
            <person name="Pagani I."/>
            <person name="Daligault H."/>
            <person name="Detter J.C."/>
            <person name="Han C."/>
            <person name="Land M."/>
            <person name="Hauser L."/>
            <person name="Markowitz V."/>
            <person name="Cheng J.-F."/>
            <person name="Hugenholtz P."/>
            <person name="Woyke T."/>
            <person name="Wu D."/>
            <person name="Verbarg S."/>
            <person name="Frueling A."/>
            <person name="Brambilla E."/>
            <person name="Klenk H.-P."/>
            <person name="Eisen J.A."/>
        </authorList>
    </citation>
    <scope>NUCLEOTIDE SEQUENCE</scope>
    <source>
        <strain>DSM 1100</strain>
    </source>
</reference>
<reference evidence="1 2" key="1">
    <citation type="journal article" date="2011" name="Stand. Genomic Sci.">
        <title>Complete genome sequence of Haliscomenobacter hydrossis type strain (O).</title>
        <authorList>
            <consortium name="US DOE Joint Genome Institute (JGI-PGF)"/>
            <person name="Daligault H."/>
            <person name="Lapidus A."/>
            <person name="Zeytun A."/>
            <person name="Nolan M."/>
            <person name="Lucas S."/>
            <person name="Del Rio T.G."/>
            <person name="Tice H."/>
            <person name="Cheng J.F."/>
            <person name="Tapia R."/>
            <person name="Han C."/>
            <person name="Goodwin L."/>
            <person name="Pitluck S."/>
            <person name="Liolios K."/>
            <person name="Pagani I."/>
            <person name="Ivanova N."/>
            <person name="Huntemann M."/>
            <person name="Mavromatis K."/>
            <person name="Mikhailova N."/>
            <person name="Pati A."/>
            <person name="Chen A."/>
            <person name="Palaniappan K."/>
            <person name="Land M."/>
            <person name="Hauser L."/>
            <person name="Brambilla E.M."/>
            <person name="Rohde M."/>
            <person name="Verbarg S."/>
            <person name="Goker M."/>
            <person name="Bristow J."/>
            <person name="Eisen J.A."/>
            <person name="Markowitz V."/>
            <person name="Hugenholtz P."/>
            <person name="Kyrpides N.C."/>
            <person name="Klenk H.P."/>
            <person name="Woyke T."/>
        </authorList>
    </citation>
    <scope>NUCLEOTIDE SEQUENCE [LARGE SCALE GENOMIC DNA]</scope>
    <source>
        <strain evidence="2">ATCC 27775 / DSM 1100 / LMG 10767 / O</strain>
    </source>
</reference>
<sequence>MRGWVSCAVLNLDYLCLERLNRIQMPFAKCPNCGQSFHLHIKGVPAWPDEPNEEKELLCPGCWIDPQIGQQVYFIREKPVKFGPADAGLVIEKIMDGEQETVFTIQFVDGRTEVLTRDRVYIDLKHYNSTTP</sequence>
<protein>
    <submittedName>
        <fullName evidence="1">Uncharacterized protein</fullName>
    </submittedName>
</protein>